<dbReference type="GO" id="GO:0004497">
    <property type="term" value="F:monooxygenase activity"/>
    <property type="evidence" value="ECO:0007669"/>
    <property type="project" value="UniProtKB-KW"/>
</dbReference>
<evidence type="ECO:0000313" key="4">
    <source>
        <dbReference type="Proteomes" id="UP001239397"/>
    </source>
</evidence>
<gene>
    <name evidence="3" type="ORF">QRX60_42620</name>
</gene>
<feature type="region of interest" description="Disordered" evidence="1">
    <location>
        <begin position="375"/>
        <end position="396"/>
    </location>
</feature>
<keyword evidence="3" id="KW-0503">Monooxygenase</keyword>
<dbReference type="Gene3D" id="3.30.9.10">
    <property type="entry name" value="D-Amino Acid Oxidase, subunit A, domain 2"/>
    <property type="match status" value="1"/>
</dbReference>
<dbReference type="PRINTS" id="PR00420">
    <property type="entry name" value="RNGMNOXGNASE"/>
</dbReference>
<dbReference type="KEGG" id="amog:QRX60_42620"/>
<dbReference type="InterPro" id="IPR002938">
    <property type="entry name" value="FAD-bd"/>
</dbReference>
<dbReference type="Pfam" id="PF01494">
    <property type="entry name" value="FAD_binding_3"/>
    <property type="match status" value="1"/>
</dbReference>
<keyword evidence="3" id="KW-0560">Oxidoreductase</keyword>
<dbReference type="EMBL" id="CP127295">
    <property type="protein sequence ID" value="WIY00685.1"/>
    <property type="molecule type" value="Genomic_DNA"/>
</dbReference>
<dbReference type="GO" id="GO:0071949">
    <property type="term" value="F:FAD binding"/>
    <property type="evidence" value="ECO:0007669"/>
    <property type="project" value="InterPro"/>
</dbReference>
<dbReference type="Gene3D" id="3.50.50.60">
    <property type="entry name" value="FAD/NAD(P)-binding domain"/>
    <property type="match status" value="1"/>
</dbReference>
<protein>
    <submittedName>
        <fullName evidence="3">FAD-dependent monooxygenase</fullName>
    </submittedName>
</protein>
<evidence type="ECO:0000259" key="2">
    <source>
        <dbReference type="Pfam" id="PF01494"/>
    </source>
</evidence>
<dbReference type="Proteomes" id="UP001239397">
    <property type="component" value="Chromosome"/>
</dbReference>
<evidence type="ECO:0000256" key="1">
    <source>
        <dbReference type="SAM" id="MobiDB-lite"/>
    </source>
</evidence>
<dbReference type="PANTHER" id="PTHR46865">
    <property type="entry name" value="OXIDOREDUCTASE-RELATED"/>
    <property type="match status" value="1"/>
</dbReference>
<sequence>MHTEPRSVLISGASIAGPALAFWLRKAGFAVTVVEKSAELRDGGYPIDVRGTALDAVRRMGILPHLRDLHISTRRLVFLDTDGSEVASVDPTTIVGGVDGEDVEIRRGDLTRTLYDLVRDDVDIRFGDSVETLAQHDDGVDVTFRSGHQAGYDLVIGADGLHSNTRGLVFGDEERFHHYLGYCFAGFTAPNEFGLHREGLMWSTPGKGAALYAVLESKEVHGFLVFARPDAPLEAFRDPEAQRDLVATTFAGEGWEIPRMVTAMREADDLFFDVVSQIHLPRWTNGRVALVGDAAYAPSFLTGQGTSLALVGAYVLAHALATIPGHTAAFAAYESRLRAFVERNQALVSEGRATLFPATAEALEQRNAALRQLTGAPAPAPRPEHSALTLPDFPDR</sequence>
<reference evidence="3 4" key="1">
    <citation type="submission" date="2023-06" db="EMBL/GenBank/DDBJ databases">
        <authorList>
            <person name="Oyuntsetseg B."/>
            <person name="Kim S.B."/>
        </authorList>
    </citation>
    <scope>NUCLEOTIDE SEQUENCE [LARGE SCALE GENOMIC DNA]</scope>
    <source>
        <strain evidence="3 4">4-36</strain>
    </source>
</reference>
<dbReference type="InterPro" id="IPR051704">
    <property type="entry name" value="FAD_aromatic-hydroxylase"/>
</dbReference>
<keyword evidence="4" id="KW-1185">Reference proteome</keyword>
<name>A0A9Y2JN05_9PSEU</name>
<dbReference type="PANTHER" id="PTHR46865:SF2">
    <property type="entry name" value="MONOOXYGENASE"/>
    <property type="match status" value="1"/>
</dbReference>
<organism evidence="3 4">
    <name type="scientific">Amycolatopsis mongoliensis</name>
    <dbReference type="NCBI Taxonomy" id="715475"/>
    <lineage>
        <taxon>Bacteria</taxon>
        <taxon>Bacillati</taxon>
        <taxon>Actinomycetota</taxon>
        <taxon>Actinomycetes</taxon>
        <taxon>Pseudonocardiales</taxon>
        <taxon>Pseudonocardiaceae</taxon>
        <taxon>Amycolatopsis</taxon>
    </lineage>
</organism>
<dbReference type="InterPro" id="IPR036188">
    <property type="entry name" value="FAD/NAD-bd_sf"/>
</dbReference>
<dbReference type="AlphaFoldDB" id="A0A9Y2JN05"/>
<dbReference type="SUPFAM" id="SSF51905">
    <property type="entry name" value="FAD/NAD(P)-binding domain"/>
    <property type="match status" value="1"/>
</dbReference>
<proteinExistence type="predicted"/>
<feature type="domain" description="FAD-binding" evidence="2">
    <location>
        <begin position="7"/>
        <end position="341"/>
    </location>
</feature>
<accession>A0A9Y2JN05</accession>
<dbReference type="RefSeq" id="WP_285997147.1">
    <property type="nucleotide sequence ID" value="NZ_CP127295.1"/>
</dbReference>
<evidence type="ECO:0000313" key="3">
    <source>
        <dbReference type="EMBL" id="WIY00685.1"/>
    </source>
</evidence>